<dbReference type="InterPro" id="IPR017924">
    <property type="entry name" value="RNA-binding_YhbY"/>
</dbReference>
<dbReference type="GO" id="GO:0003723">
    <property type="term" value="F:RNA binding"/>
    <property type="evidence" value="ECO:0007669"/>
    <property type="project" value="UniProtKB-UniRule"/>
</dbReference>
<evidence type="ECO:0000256" key="2">
    <source>
        <dbReference type="PROSITE-ProRule" id="PRU00626"/>
    </source>
</evidence>
<name>A0A921MNP6_9FIRM</name>
<sequence length="109" mass="12051">MDLTSKQRAQLRSLANSIDTIVHVGKDGLGENLVKQADDALEARELIKGKVLENSMLTAREAAEELAAATRSEVVQVIGTKFVLYRPSHKKDKKDKIVLVKDSRKKPVV</sequence>
<dbReference type="PANTHER" id="PTHR40065">
    <property type="entry name" value="RNA-BINDING PROTEIN YHBY"/>
    <property type="match status" value="1"/>
</dbReference>
<organism evidence="4 5">
    <name type="scientific">Pseudoflavonifractor capillosus</name>
    <dbReference type="NCBI Taxonomy" id="106588"/>
    <lineage>
        <taxon>Bacteria</taxon>
        <taxon>Bacillati</taxon>
        <taxon>Bacillota</taxon>
        <taxon>Clostridia</taxon>
        <taxon>Eubacteriales</taxon>
        <taxon>Oscillospiraceae</taxon>
        <taxon>Pseudoflavonifractor</taxon>
    </lineage>
</organism>
<dbReference type="NCBIfam" id="TIGR00253">
    <property type="entry name" value="RNA_bind_YhbY"/>
    <property type="match status" value="1"/>
</dbReference>
<dbReference type="PROSITE" id="PS51295">
    <property type="entry name" value="CRM"/>
    <property type="match status" value="1"/>
</dbReference>
<evidence type="ECO:0000313" key="4">
    <source>
        <dbReference type="EMBL" id="HJG87535.1"/>
    </source>
</evidence>
<gene>
    <name evidence="4" type="primary">yhbY</name>
    <name evidence="4" type="ORF">K8V01_11035</name>
</gene>
<dbReference type="InterPro" id="IPR051925">
    <property type="entry name" value="RNA-binding_domain"/>
</dbReference>
<dbReference type="SUPFAM" id="SSF75471">
    <property type="entry name" value="YhbY-like"/>
    <property type="match status" value="1"/>
</dbReference>
<protein>
    <submittedName>
        <fullName evidence="4">Ribosome assembly RNA-binding protein YhbY</fullName>
    </submittedName>
</protein>
<dbReference type="RefSeq" id="WP_295368823.1">
    <property type="nucleotide sequence ID" value="NZ_DYUC01000108.1"/>
</dbReference>
<reference evidence="4" key="2">
    <citation type="submission" date="2021-09" db="EMBL/GenBank/DDBJ databases">
        <authorList>
            <person name="Gilroy R."/>
        </authorList>
    </citation>
    <scope>NUCLEOTIDE SEQUENCE</scope>
    <source>
        <strain evidence="4">CHK179-5677</strain>
    </source>
</reference>
<dbReference type="PANTHER" id="PTHR40065:SF3">
    <property type="entry name" value="RNA-BINDING PROTEIN YHBY"/>
    <property type="match status" value="1"/>
</dbReference>
<evidence type="ECO:0000313" key="5">
    <source>
        <dbReference type="Proteomes" id="UP000760668"/>
    </source>
</evidence>
<accession>A0A921MNP6</accession>
<dbReference type="Proteomes" id="UP000760668">
    <property type="component" value="Unassembled WGS sequence"/>
</dbReference>
<comment type="caution">
    <text evidence="4">The sequence shown here is derived from an EMBL/GenBank/DDBJ whole genome shotgun (WGS) entry which is preliminary data.</text>
</comment>
<dbReference type="Gene3D" id="3.30.110.60">
    <property type="entry name" value="YhbY-like"/>
    <property type="match status" value="1"/>
</dbReference>
<evidence type="ECO:0000259" key="3">
    <source>
        <dbReference type="PROSITE" id="PS51295"/>
    </source>
</evidence>
<proteinExistence type="predicted"/>
<dbReference type="Pfam" id="PF01985">
    <property type="entry name" value="CRS1_YhbY"/>
    <property type="match status" value="1"/>
</dbReference>
<reference evidence="4" key="1">
    <citation type="journal article" date="2021" name="PeerJ">
        <title>Extensive microbial diversity within the chicken gut microbiome revealed by metagenomics and culture.</title>
        <authorList>
            <person name="Gilroy R."/>
            <person name="Ravi A."/>
            <person name="Getino M."/>
            <person name="Pursley I."/>
            <person name="Horton D.L."/>
            <person name="Alikhan N.F."/>
            <person name="Baker D."/>
            <person name="Gharbi K."/>
            <person name="Hall N."/>
            <person name="Watson M."/>
            <person name="Adriaenssens E.M."/>
            <person name="Foster-Nyarko E."/>
            <person name="Jarju S."/>
            <person name="Secka A."/>
            <person name="Antonio M."/>
            <person name="Oren A."/>
            <person name="Chaudhuri R.R."/>
            <person name="La Ragione R."/>
            <person name="Hildebrand F."/>
            <person name="Pallen M.J."/>
        </authorList>
    </citation>
    <scope>NUCLEOTIDE SEQUENCE</scope>
    <source>
        <strain evidence="4">CHK179-5677</strain>
    </source>
</reference>
<dbReference type="AlphaFoldDB" id="A0A921MNP6"/>
<evidence type="ECO:0000256" key="1">
    <source>
        <dbReference type="ARBA" id="ARBA00022884"/>
    </source>
</evidence>
<dbReference type="InterPro" id="IPR035920">
    <property type="entry name" value="YhbY-like_sf"/>
</dbReference>
<keyword evidence="1 2" id="KW-0694">RNA-binding</keyword>
<feature type="domain" description="CRM" evidence="3">
    <location>
        <begin position="1"/>
        <end position="97"/>
    </location>
</feature>
<dbReference type="EMBL" id="DYUC01000108">
    <property type="protein sequence ID" value="HJG87535.1"/>
    <property type="molecule type" value="Genomic_DNA"/>
</dbReference>
<dbReference type="SMART" id="SM01103">
    <property type="entry name" value="CRS1_YhbY"/>
    <property type="match status" value="1"/>
</dbReference>
<dbReference type="InterPro" id="IPR001890">
    <property type="entry name" value="RNA-binding_CRM"/>
</dbReference>